<comment type="catalytic activity">
    <reaction evidence="7">
        <text>serotonin + octadecanoyl-CoA = N-octadecanoyl-serotonin + CoA + H(+)</text>
        <dbReference type="Rhea" id="RHEA:51400"/>
        <dbReference type="ChEBI" id="CHEBI:15378"/>
        <dbReference type="ChEBI" id="CHEBI:57287"/>
        <dbReference type="ChEBI" id="CHEBI:57394"/>
        <dbReference type="ChEBI" id="CHEBI:134065"/>
        <dbReference type="ChEBI" id="CHEBI:350546"/>
    </reaction>
    <physiologicalReaction direction="left-to-right" evidence="7">
        <dbReference type="Rhea" id="RHEA:51401"/>
    </physiologicalReaction>
</comment>
<dbReference type="AlphaFoldDB" id="A0A482WPQ6"/>
<evidence type="ECO:0000256" key="10">
    <source>
        <dbReference type="ARBA" id="ARBA00051823"/>
    </source>
</evidence>
<protein>
    <recommendedName>
        <fullName evidence="5">aralkylamine N-acetyltransferase</fullName>
        <ecNumber evidence="5">2.3.1.87</ecNumber>
    </recommendedName>
</protein>
<evidence type="ECO:0000256" key="9">
    <source>
        <dbReference type="ARBA" id="ARBA00051711"/>
    </source>
</evidence>
<dbReference type="GO" id="GO:0004059">
    <property type="term" value="F:aralkylamine N-acetyltransferase activity"/>
    <property type="evidence" value="ECO:0007669"/>
    <property type="project" value="UniProtKB-EC"/>
</dbReference>
<dbReference type="Gene3D" id="3.40.630.30">
    <property type="match status" value="1"/>
</dbReference>
<evidence type="ECO:0000256" key="13">
    <source>
        <dbReference type="ARBA" id="ARBA00052491"/>
    </source>
</evidence>
<dbReference type="PANTHER" id="PTHR20905:SF32">
    <property type="entry name" value="ARYLALKYLAMINE N-ACETYLTRANSFERASE-LIKE 7, ISOFORM A"/>
    <property type="match status" value="1"/>
</dbReference>
<comment type="catalytic activity">
    <reaction evidence="10">
        <text>serotonin + (9Z)-octadecenoyl-CoA = N-(9Z-octadecenoyl)-serotonin + CoA + H(+)</text>
        <dbReference type="Rhea" id="RHEA:51392"/>
        <dbReference type="ChEBI" id="CHEBI:15378"/>
        <dbReference type="ChEBI" id="CHEBI:57287"/>
        <dbReference type="ChEBI" id="CHEBI:57387"/>
        <dbReference type="ChEBI" id="CHEBI:134064"/>
        <dbReference type="ChEBI" id="CHEBI:350546"/>
    </reaction>
    <physiologicalReaction direction="left-to-right" evidence="10">
        <dbReference type="Rhea" id="RHEA:51393"/>
    </physiologicalReaction>
</comment>
<evidence type="ECO:0000256" key="6">
    <source>
        <dbReference type="ARBA" id="ARBA00050189"/>
    </source>
</evidence>
<evidence type="ECO:0000256" key="1">
    <source>
        <dbReference type="ARBA" id="ARBA00022679"/>
    </source>
</evidence>
<dbReference type="STRING" id="195883.A0A482WPQ6"/>
<proteinExistence type="inferred from homology"/>
<keyword evidence="15" id="KW-1185">Reference proteome</keyword>
<comment type="catalytic activity">
    <reaction evidence="6">
        <text>dopamine + (9Z)-octadecenoyl-CoA = N-(9Z-octadecanoyl)-dopamine + CoA + H(+)</text>
        <dbReference type="Rhea" id="RHEA:51380"/>
        <dbReference type="ChEBI" id="CHEBI:15378"/>
        <dbReference type="ChEBI" id="CHEBI:31883"/>
        <dbReference type="ChEBI" id="CHEBI:57287"/>
        <dbReference type="ChEBI" id="CHEBI:57387"/>
        <dbReference type="ChEBI" id="CHEBI:59905"/>
    </reaction>
    <physiologicalReaction direction="left-to-right" evidence="6">
        <dbReference type="Rhea" id="RHEA:51381"/>
    </physiologicalReaction>
</comment>
<organism evidence="14 15">
    <name type="scientific">Laodelphax striatellus</name>
    <name type="common">Small brown planthopper</name>
    <name type="synonym">Delphax striatella</name>
    <dbReference type="NCBI Taxonomy" id="195883"/>
    <lineage>
        <taxon>Eukaryota</taxon>
        <taxon>Metazoa</taxon>
        <taxon>Ecdysozoa</taxon>
        <taxon>Arthropoda</taxon>
        <taxon>Hexapoda</taxon>
        <taxon>Insecta</taxon>
        <taxon>Pterygota</taxon>
        <taxon>Neoptera</taxon>
        <taxon>Paraneoptera</taxon>
        <taxon>Hemiptera</taxon>
        <taxon>Auchenorrhyncha</taxon>
        <taxon>Fulgoroidea</taxon>
        <taxon>Delphacidae</taxon>
        <taxon>Criomorphinae</taxon>
        <taxon>Laodelphax</taxon>
    </lineage>
</organism>
<dbReference type="InterPro" id="IPR016181">
    <property type="entry name" value="Acyl_CoA_acyltransferase"/>
</dbReference>
<evidence type="ECO:0000256" key="11">
    <source>
        <dbReference type="ARBA" id="ARBA00052178"/>
    </source>
</evidence>
<comment type="catalytic activity">
    <reaction evidence="11">
        <text>serotonin + hexadecanoyl-CoA = N-hexadecanoyl-serotonin + CoA + H(+)</text>
        <dbReference type="Rhea" id="RHEA:51384"/>
        <dbReference type="ChEBI" id="CHEBI:15378"/>
        <dbReference type="ChEBI" id="CHEBI:57287"/>
        <dbReference type="ChEBI" id="CHEBI:57379"/>
        <dbReference type="ChEBI" id="CHEBI:134059"/>
        <dbReference type="ChEBI" id="CHEBI:350546"/>
    </reaction>
    <physiologicalReaction direction="left-to-right" evidence="11">
        <dbReference type="Rhea" id="RHEA:51385"/>
    </physiologicalReaction>
</comment>
<keyword evidence="2" id="KW-0012">Acyltransferase</keyword>
<evidence type="ECO:0000313" key="14">
    <source>
        <dbReference type="EMBL" id="RZF35579.1"/>
    </source>
</evidence>
<comment type="pathway">
    <text evidence="3">Aromatic compound metabolism; melatonin biosynthesis; melatonin from serotonin: step 1/2.</text>
</comment>
<evidence type="ECO:0000256" key="12">
    <source>
        <dbReference type="ARBA" id="ARBA00052335"/>
    </source>
</evidence>
<dbReference type="SMR" id="A0A482WPQ6"/>
<comment type="catalytic activity">
    <reaction evidence="9">
        <text>dopamine + acetyl-CoA = N-acetyldopamine + CoA + H(+)</text>
        <dbReference type="Rhea" id="RHEA:51388"/>
        <dbReference type="ChEBI" id="CHEBI:15378"/>
        <dbReference type="ChEBI" id="CHEBI:57287"/>
        <dbReference type="ChEBI" id="CHEBI:57288"/>
        <dbReference type="ChEBI" id="CHEBI:59905"/>
        <dbReference type="ChEBI" id="CHEBI:125678"/>
    </reaction>
    <physiologicalReaction direction="left-to-right" evidence="9">
        <dbReference type="Rhea" id="RHEA:51389"/>
    </physiologicalReaction>
</comment>
<dbReference type="EC" id="2.3.1.87" evidence="5"/>
<dbReference type="Proteomes" id="UP000291343">
    <property type="component" value="Unassembled WGS sequence"/>
</dbReference>
<dbReference type="OrthoDB" id="41532at2759"/>
<dbReference type="InParanoid" id="A0A482WPQ6"/>
<evidence type="ECO:0000256" key="2">
    <source>
        <dbReference type="ARBA" id="ARBA00023315"/>
    </source>
</evidence>
<comment type="similarity">
    <text evidence="4">Belongs to the acetyltransferase family. AANAT subfamily.</text>
</comment>
<dbReference type="SUPFAM" id="SSF55729">
    <property type="entry name" value="Acyl-CoA N-acyltransferases (Nat)"/>
    <property type="match status" value="1"/>
</dbReference>
<name>A0A482WPQ6_LAOST</name>
<accession>A0A482WPQ6</accession>
<evidence type="ECO:0000256" key="3">
    <source>
        <dbReference type="ARBA" id="ARBA00037926"/>
    </source>
</evidence>
<evidence type="ECO:0000313" key="15">
    <source>
        <dbReference type="Proteomes" id="UP000291343"/>
    </source>
</evidence>
<evidence type="ECO:0000256" key="8">
    <source>
        <dbReference type="ARBA" id="ARBA00051284"/>
    </source>
</evidence>
<comment type="catalytic activity">
    <reaction evidence="12">
        <text>dopamine + hexadecanoyl-CoA = N-hexadecanoyl-dopamine + CoA + H(+)</text>
        <dbReference type="Rhea" id="RHEA:51376"/>
        <dbReference type="ChEBI" id="CHEBI:15378"/>
        <dbReference type="ChEBI" id="CHEBI:57287"/>
        <dbReference type="ChEBI" id="CHEBI:57379"/>
        <dbReference type="ChEBI" id="CHEBI:59905"/>
        <dbReference type="ChEBI" id="CHEBI:134058"/>
    </reaction>
    <physiologicalReaction direction="left-to-right" evidence="12">
        <dbReference type="Rhea" id="RHEA:51377"/>
    </physiologicalReaction>
</comment>
<comment type="caution">
    <text evidence="14">The sequence shown here is derived from an EMBL/GenBank/DDBJ whole genome shotgun (WGS) entry which is preliminary data.</text>
</comment>
<evidence type="ECO:0000256" key="4">
    <source>
        <dbReference type="ARBA" id="ARBA00038182"/>
    </source>
</evidence>
<dbReference type="FunFam" id="3.40.630.30:FF:000046">
    <property type="entry name" value="Dopamine N-acetyltransferase"/>
    <property type="match status" value="1"/>
</dbReference>
<dbReference type="EMBL" id="QKKF02028001">
    <property type="protein sequence ID" value="RZF35579.1"/>
    <property type="molecule type" value="Genomic_DNA"/>
</dbReference>
<evidence type="ECO:0000256" key="5">
    <source>
        <dbReference type="ARBA" id="ARBA00039114"/>
    </source>
</evidence>
<comment type="catalytic activity">
    <reaction evidence="13">
        <text>serotonin + acetyl-CoA = N-acetylserotonin + CoA + H(+)</text>
        <dbReference type="Rhea" id="RHEA:25217"/>
        <dbReference type="ChEBI" id="CHEBI:15378"/>
        <dbReference type="ChEBI" id="CHEBI:17697"/>
        <dbReference type="ChEBI" id="CHEBI:57287"/>
        <dbReference type="ChEBI" id="CHEBI:57288"/>
        <dbReference type="ChEBI" id="CHEBI:350546"/>
        <dbReference type="EC" id="2.3.1.87"/>
    </reaction>
    <physiologicalReaction direction="left-to-right" evidence="13">
        <dbReference type="Rhea" id="RHEA:25218"/>
    </physiologicalReaction>
</comment>
<reference evidence="14 15" key="1">
    <citation type="journal article" date="2017" name="Gigascience">
        <title>Genome sequence of the small brown planthopper, Laodelphax striatellus.</title>
        <authorList>
            <person name="Zhu J."/>
            <person name="Jiang F."/>
            <person name="Wang X."/>
            <person name="Yang P."/>
            <person name="Bao Y."/>
            <person name="Zhao W."/>
            <person name="Wang W."/>
            <person name="Lu H."/>
            <person name="Wang Q."/>
            <person name="Cui N."/>
            <person name="Li J."/>
            <person name="Chen X."/>
            <person name="Luo L."/>
            <person name="Yu J."/>
            <person name="Kang L."/>
            <person name="Cui F."/>
        </authorList>
    </citation>
    <scope>NUCLEOTIDE SEQUENCE [LARGE SCALE GENOMIC DNA]</scope>
    <source>
        <strain evidence="14">Lst14</strain>
    </source>
</reference>
<keyword evidence="1" id="KW-0808">Transferase</keyword>
<gene>
    <name evidence="14" type="ORF">LSTR_LSTR005107</name>
</gene>
<comment type="catalytic activity">
    <reaction evidence="8">
        <text>serotonin + (5Z,8Z,11Z,14Z)-eicosatetraenoyl-CoA = N-[(5Z,8Z,11Z,14Z)-eicosatetraenoyl]-serotonin + CoA + H(+)</text>
        <dbReference type="Rhea" id="RHEA:51396"/>
        <dbReference type="ChEBI" id="CHEBI:15378"/>
        <dbReference type="ChEBI" id="CHEBI:57287"/>
        <dbReference type="ChEBI" id="CHEBI:57368"/>
        <dbReference type="ChEBI" id="CHEBI:132255"/>
        <dbReference type="ChEBI" id="CHEBI:350546"/>
    </reaction>
    <physiologicalReaction direction="left-to-right" evidence="8">
        <dbReference type="Rhea" id="RHEA:51397"/>
    </physiologicalReaction>
</comment>
<sequence>MSQEQYSSSCKGKGKLEGITFQTPIPECRCNEVLDHMRKSFYVNEPLLTALDVIKVGEPQPEMDAYVVETVKEGCSVAALDSKTDKIVGVALNGVMRSSDPDLKEKLDKMNSKVKLIFEMINNSNKHLDLFCRYGVDEIFEIRLISVDSTYSGKGIARELVLRSDNLGRKLGFKLGKADCTGFFSQKAFIKNGYEKIHEIKYACYKDKQGNVIFKTKPPHESMAVLVKHYDGGDC</sequence>
<dbReference type="PANTHER" id="PTHR20905">
    <property type="entry name" value="N-ACETYLTRANSFERASE-RELATED"/>
    <property type="match status" value="1"/>
</dbReference>
<evidence type="ECO:0000256" key="7">
    <source>
        <dbReference type="ARBA" id="ARBA00050849"/>
    </source>
</evidence>